<feature type="region of interest" description="Disordered" evidence="1">
    <location>
        <begin position="394"/>
        <end position="421"/>
    </location>
</feature>
<reference evidence="3" key="1">
    <citation type="journal article" date="2021" name="Open Biol.">
        <title>Shared evolutionary footprints suggest mitochondrial oxidative damage underlies multiple complex I losses in fungi.</title>
        <authorList>
            <person name="Schikora-Tamarit M.A."/>
            <person name="Marcet-Houben M."/>
            <person name="Nosek J."/>
            <person name="Gabaldon T."/>
        </authorList>
    </citation>
    <scope>NUCLEOTIDE SEQUENCE</scope>
    <source>
        <strain evidence="3">CBS6075</strain>
    </source>
</reference>
<protein>
    <recommendedName>
        <fullName evidence="2">UspA domain-containing protein</fullName>
    </recommendedName>
</protein>
<name>A0A9P8T138_9ASCO</name>
<dbReference type="InterPro" id="IPR006016">
    <property type="entry name" value="UspA"/>
</dbReference>
<comment type="caution">
    <text evidence="3">The sequence shown here is derived from an EMBL/GenBank/DDBJ whole genome shotgun (WGS) entry which is preliminary data.</text>
</comment>
<feature type="compositionally biased region" description="Low complexity" evidence="1">
    <location>
        <begin position="86"/>
        <end position="101"/>
    </location>
</feature>
<organism evidence="3 4">
    <name type="scientific">Ogataea philodendri</name>
    <dbReference type="NCBI Taxonomy" id="1378263"/>
    <lineage>
        <taxon>Eukaryota</taxon>
        <taxon>Fungi</taxon>
        <taxon>Dikarya</taxon>
        <taxon>Ascomycota</taxon>
        <taxon>Saccharomycotina</taxon>
        <taxon>Pichiomycetes</taxon>
        <taxon>Pichiales</taxon>
        <taxon>Pichiaceae</taxon>
        <taxon>Ogataea</taxon>
    </lineage>
</organism>
<dbReference type="InterPro" id="IPR014729">
    <property type="entry name" value="Rossmann-like_a/b/a_fold"/>
</dbReference>
<dbReference type="AlphaFoldDB" id="A0A9P8T138"/>
<feature type="compositionally biased region" description="Basic and acidic residues" evidence="1">
    <location>
        <begin position="401"/>
        <end position="421"/>
    </location>
</feature>
<dbReference type="PANTHER" id="PTHR46100">
    <property type="entry name" value="IMP2'P"/>
    <property type="match status" value="1"/>
</dbReference>
<dbReference type="RefSeq" id="XP_046059235.1">
    <property type="nucleotide sequence ID" value="XM_046207587.1"/>
</dbReference>
<keyword evidence="4" id="KW-1185">Reference proteome</keyword>
<dbReference type="Pfam" id="PF00582">
    <property type="entry name" value="Usp"/>
    <property type="match status" value="1"/>
</dbReference>
<evidence type="ECO:0000259" key="2">
    <source>
        <dbReference type="Pfam" id="PF00582"/>
    </source>
</evidence>
<accession>A0A9P8T138</accession>
<dbReference type="CDD" id="cd23659">
    <property type="entry name" value="USP_At3g01520-like"/>
    <property type="match status" value="1"/>
</dbReference>
<reference evidence="3" key="2">
    <citation type="submission" date="2021-01" db="EMBL/GenBank/DDBJ databases">
        <authorList>
            <person name="Schikora-Tamarit M.A."/>
        </authorList>
    </citation>
    <scope>NUCLEOTIDE SEQUENCE</scope>
    <source>
        <strain evidence="3">CBS6075</strain>
    </source>
</reference>
<dbReference type="PRINTS" id="PR01438">
    <property type="entry name" value="UNVRSLSTRESS"/>
</dbReference>
<dbReference type="PANTHER" id="PTHR46100:SF4">
    <property type="entry name" value="USPA DOMAIN-CONTAINING PROTEIN"/>
    <property type="match status" value="1"/>
</dbReference>
<dbReference type="Gene3D" id="3.40.50.620">
    <property type="entry name" value="HUPs"/>
    <property type="match status" value="1"/>
</dbReference>
<evidence type="ECO:0000313" key="4">
    <source>
        <dbReference type="Proteomes" id="UP000769157"/>
    </source>
</evidence>
<evidence type="ECO:0000313" key="3">
    <source>
        <dbReference type="EMBL" id="KAH3662131.1"/>
    </source>
</evidence>
<feature type="region of interest" description="Disordered" evidence="1">
    <location>
        <begin position="63"/>
        <end position="162"/>
    </location>
</feature>
<proteinExistence type="predicted"/>
<feature type="domain" description="UspA" evidence="2">
    <location>
        <begin position="350"/>
        <end position="505"/>
    </location>
</feature>
<dbReference type="GeneID" id="70238276"/>
<sequence>MQTPEDTTGNTTSFGLGCLGDKSFFTTTLHETQYLAFFIANMSLEGALEEERKLIAEILERQKTPASAGARGRGRDMSPGAQGTHSRGLSSARRSMSRSSSADLDNKYYITSHDPSERLRSPSGSRVRESEDELEGSELVSSSDEEQISDTDSEFEVDDGGKVLPNYASYSPDQVEDDKVRTSRKMMAKDELSKINNRKLIKDAVQAEKIDELLAAERALANAKSIGRHVPEDYMEKIEADAKKAGTTIHYDPEKFYQDNAGRKEKLQEYAVYKKKLVSPDISGADGGFSIPYTSDVEEKADTELARTLNEKVVISEVESDLANQMAIRTVTRGDFFEIASKKELPQVFVLCMDFSDESRYALEWCIGTVLVDGSVLYILNVIEDDEYSSMHLNGFPQASHENKHEPKNEKPSKSAREKLRTQNVEEITTEALDLLKLTKLQVHLVIESCHHPIPRHFMVEIIKHIMPTLVIVGSRGTSAIKGVLLGSLSNHLVRKSTVPVMVVKNKLKKLTKKGKQFGNNISTLHSLAEAKVD</sequence>
<dbReference type="InterPro" id="IPR006015">
    <property type="entry name" value="Universal_stress_UspA"/>
</dbReference>
<dbReference type="EMBL" id="JAEUBE010000414">
    <property type="protein sequence ID" value="KAH3662131.1"/>
    <property type="molecule type" value="Genomic_DNA"/>
</dbReference>
<dbReference type="Proteomes" id="UP000769157">
    <property type="component" value="Unassembled WGS sequence"/>
</dbReference>
<dbReference type="SUPFAM" id="SSF52402">
    <property type="entry name" value="Adenine nucleotide alpha hydrolases-like"/>
    <property type="match status" value="1"/>
</dbReference>
<gene>
    <name evidence="3" type="ORF">OGAPHI_006312</name>
</gene>
<feature type="compositionally biased region" description="Acidic residues" evidence="1">
    <location>
        <begin position="143"/>
        <end position="158"/>
    </location>
</feature>
<evidence type="ECO:0000256" key="1">
    <source>
        <dbReference type="SAM" id="MobiDB-lite"/>
    </source>
</evidence>
<dbReference type="OrthoDB" id="992776at2759"/>